<protein>
    <recommendedName>
        <fullName evidence="18">TonB-denpendent receptor</fullName>
    </recommendedName>
</protein>
<keyword evidence="7" id="KW-0406">Ion transport</keyword>
<dbReference type="PROSITE" id="PS52016">
    <property type="entry name" value="TONB_DEPENDENT_REC_3"/>
    <property type="match status" value="1"/>
</dbReference>
<evidence type="ECO:0000313" key="17">
    <source>
        <dbReference type="Proteomes" id="UP000015525"/>
    </source>
</evidence>
<comment type="subcellular location">
    <subcellularLocation>
        <location evidence="1 11">Cell outer membrane</location>
        <topology evidence="1 11">Multi-pass membrane protein</topology>
    </subcellularLocation>
</comment>
<evidence type="ECO:0000256" key="12">
    <source>
        <dbReference type="RuleBase" id="RU003357"/>
    </source>
</evidence>
<keyword evidence="10 11" id="KW-0998">Cell outer membrane</keyword>
<dbReference type="InterPro" id="IPR039426">
    <property type="entry name" value="TonB-dep_rcpt-like"/>
</dbReference>
<dbReference type="SUPFAM" id="SSF56935">
    <property type="entry name" value="Porins"/>
    <property type="match status" value="1"/>
</dbReference>
<evidence type="ECO:0000256" key="9">
    <source>
        <dbReference type="ARBA" id="ARBA00023136"/>
    </source>
</evidence>
<evidence type="ECO:0000256" key="10">
    <source>
        <dbReference type="ARBA" id="ARBA00023237"/>
    </source>
</evidence>
<evidence type="ECO:0000256" key="7">
    <source>
        <dbReference type="ARBA" id="ARBA00023065"/>
    </source>
</evidence>
<keyword evidence="5 11" id="KW-0812">Transmembrane</keyword>
<evidence type="ECO:0000256" key="4">
    <source>
        <dbReference type="ARBA" id="ARBA00022496"/>
    </source>
</evidence>
<dbReference type="AlphaFoldDB" id="T0GIA4"/>
<dbReference type="InterPro" id="IPR000531">
    <property type="entry name" value="Beta-barrel_TonB"/>
</dbReference>
<name>T0GIA4_9SPHN</name>
<keyword evidence="9 11" id="KW-0472">Membrane</keyword>
<dbReference type="PANTHER" id="PTHR32552:SF81">
    <property type="entry name" value="TONB-DEPENDENT OUTER MEMBRANE RECEPTOR"/>
    <property type="match status" value="1"/>
</dbReference>
<evidence type="ECO:0000259" key="15">
    <source>
        <dbReference type="Pfam" id="PF07715"/>
    </source>
</evidence>
<organism evidence="16 17">
    <name type="scientific">Sphingobium quisquiliarum P25</name>
    <dbReference type="NCBI Taxonomy" id="1329909"/>
    <lineage>
        <taxon>Bacteria</taxon>
        <taxon>Pseudomonadati</taxon>
        <taxon>Pseudomonadota</taxon>
        <taxon>Alphaproteobacteria</taxon>
        <taxon>Sphingomonadales</taxon>
        <taxon>Sphingomonadaceae</taxon>
        <taxon>Sphingobium</taxon>
    </lineage>
</organism>
<dbReference type="PATRIC" id="fig|1329909.3.peg.3530"/>
<evidence type="ECO:0000313" key="16">
    <source>
        <dbReference type="EMBL" id="EQB00437.1"/>
    </source>
</evidence>
<sequence length="763" mass="82615">MASASGAEPSATLKTGGPVADATGPTDIIVTAQRRSERLVDVPAAIATQTGDELQSAGVTRFQDLGLVAPSVQISRFGTYTQPAIRGVSTTFAGVGQEVNVAVYVDGFYTSDQLSVNQDLINIKDVQILKGPQGTLYGRNATGGAILINTLTPGEKFEARMDASYAPRFDDKSFAGYVAGPLGEGISLGVAANYRATDGYMQDINKFAPDAPIRFVSQAIRGTRHAAPFKNYAIRPKLVLEPSDDVTVTIGYVHSFINDPRGLAFQSVDNVANAGPAYFGYPVAIARDRTSLNFQPVAKVKADEGNLTAAFDLGSLGVLTSRSAYRRQHDYQMYDIDAAPIDPVSNPFGTSYADIERDKRSTFTQQLDLATTVSPDFELLAGLFYYRDNFQAKGLEDIGLSFSPTTSTTHFRTRSWAAYLDGTYQIMPGLFFTAGGRYSEDRKRIEVSRLDNQGRIIASQSTIGYYADGVGRVENHAFTPRANLRYSITDRSNVYASISKGFKSATINSFAPFNKLKPEKVTAYEVGYKVADRGFRGELSAFYYDFKNNQISALQADGASVATVIQNSGGAHIYGLEALVEAPVTGRLALRASAAYLHARYSDFENATNVVVDPTTNLNASLVGSWTGRRIARAPDWTATVAADYRFPLAGGSALLTATGNYSSRYAPQDSSYACDVVVIGGALSCAPGTNSKTARGRFEEDGYFLLNTQAAWTDPSKRWTVTIFGNNLTGTRYKLSNQGFFYATLQTLNEPRSIGGRLSFRY</sequence>
<keyword evidence="4" id="KW-0410">Iron transport</keyword>
<gene>
    <name evidence="16" type="ORF">L288_18340</name>
</gene>
<dbReference type="Pfam" id="PF07715">
    <property type="entry name" value="Plug"/>
    <property type="match status" value="1"/>
</dbReference>
<reference evidence="16 17" key="1">
    <citation type="journal article" date="2013" name="Genome Announc.">
        <title>Draft Genome Sequence of Sphingobium quisquiliarum Strain P25T, a Novel Hexachlorocyclohexane (HCH)-Degrading Bacterium Isolated from an HCH Dumpsite.</title>
        <authorList>
            <person name="Kumar Singh A."/>
            <person name="Sangwan N."/>
            <person name="Sharma A."/>
            <person name="Gupta V."/>
            <person name="Khurana J.P."/>
            <person name="Lal R."/>
        </authorList>
    </citation>
    <scope>NUCLEOTIDE SEQUENCE [LARGE SCALE GENOMIC DNA]</scope>
    <source>
        <strain evidence="16 17">P25</strain>
    </source>
</reference>
<dbReference type="GO" id="GO:0006826">
    <property type="term" value="P:iron ion transport"/>
    <property type="evidence" value="ECO:0007669"/>
    <property type="project" value="UniProtKB-KW"/>
</dbReference>
<keyword evidence="17" id="KW-1185">Reference proteome</keyword>
<evidence type="ECO:0000256" key="13">
    <source>
        <dbReference type="SAM" id="MobiDB-lite"/>
    </source>
</evidence>
<comment type="caution">
    <text evidence="16">The sequence shown here is derived from an EMBL/GenBank/DDBJ whole genome shotgun (WGS) entry which is preliminary data.</text>
</comment>
<keyword evidence="2 11" id="KW-0813">Transport</keyword>
<evidence type="ECO:0000256" key="2">
    <source>
        <dbReference type="ARBA" id="ARBA00022448"/>
    </source>
</evidence>
<dbReference type="GO" id="GO:0009279">
    <property type="term" value="C:cell outer membrane"/>
    <property type="evidence" value="ECO:0007669"/>
    <property type="project" value="UniProtKB-SubCell"/>
</dbReference>
<dbReference type="Gene3D" id="2.40.170.20">
    <property type="entry name" value="TonB-dependent receptor, beta-barrel domain"/>
    <property type="match status" value="1"/>
</dbReference>
<comment type="similarity">
    <text evidence="11 12">Belongs to the TonB-dependent receptor family.</text>
</comment>
<evidence type="ECO:0000256" key="1">
    <source>
        <dbReference type="ARBA" id="ARBA00004571"/>
    </source>
</evidence>
<keyword evidence="8 12" id="KW-0798">TonB box</keyword>
<dbReference type="PANTHER" id="PTHR32552">
    <property type="entry name" value="FERRICHROME IRON RECEPTOR-RELATED"/>
    <property type="match status" value="1"/>
</dbReference>
<dbReference type="EMBL" id="ATHO01000158">
    <property type="protein sequence ID" value="EQB00437.1"/>
    <property type="molecule type" value="Genomic_DNA"/>
</dbReference>
<feature type="domain" description="TonB-dependent receptor-like beta-barrel" evidence="14">
    <location>
        <begin position="262"/>
        <end position="729"/>
    </location>
</feature>
<accession>T0GIA4</accession>
<evidence type="ECO:0000259" key="14">
    <source>
        <dbReference type="Pfam" id="PF00593"/>
    </source>
</evidence>
<feature type="domain" description="TonB-dependent receptor plug" evidence="15">
    <location>
        <begin position="40"/>
        <end position="145"/>
    </location>
</feature>
<keyword evidence="3 11" id="KW-1134">Transmembrane beta strand</keyword>
<evidence type="ECO:0000256" key="6">
    <source>
        <dbReference type="ARBA" id="ARBA00023004"/>
    </source>
</evidence>
<evidence type="ECO:0000256" key="8">
    <source>
        <dbReference type="ARBA" id="ARBA00023077"/>
    </source>
</evidence>
<dbReference type="Proteomes" id="UP000015525">
    <property type="component" value="Unassembled WGS sequence"/>
</dbReference>
<evidence type="ECO:0000256" key="5">
    <source>
        <dbReference type="ARBA" id="ARBA00022692"/>
    </source>
</evidence>
<evidence type="ECO:0000256" key="3">
    <source>
        <dbReference type="ARBA" id="ARBA00022452"/>
    </source>
</evidence>
<keyword evidence="6" id="KW-0408">Iron</keyword>
<evidence type="ECO:0000256" key="11">
    <source>
        <dbReference type="PROSITE-ProRule" id="PRU01360"/>
    </source>
</evidence>
<dbReference type="Pfam" id="PF00593">
    <property type="entry name" value="TonB_dep_Rec_b-barrel"/>
    <property type="match status" value="1"/>
</dbReference>
<feature type="region of interest" description="Disordered" evidence="13">
    <location>
        <begin position="1"/>
        <end position="20"/>
    </location>
</feature>
<dbReference type="InterPro" id="IPR036942">
    <property type="entry name" value="Beta-barrel_TonB_sf"/>
</dbReference>
<dbReference type="InterPro" id="IPR012910">
    <property type="entry name" value="Plug_dom"/>
</dbReference>
<evidence type="ECO:0008006" key="18">
    <source>
        <dbReference type="Google" id="ProtNLM"/>
    </source>
</evidence>
<proteinExistence type="inferred from homology"/>